<dbReference type="RefSeq" id="WP_109625964.1">
    <property type="nucleotide sequence ID" value="NZ_JANKBI010000023.1"/>
</dbReference>
<dbReference type="EMBL" id="QGGY01000004">
    <property type="protein sequence ID" value="PWJ76831.1"/>
    <property type="molecule type" value="Genomic_DNA"/>
</dbReference>
<name>A0AB73T6X1_9FIRM</name>
<evidence type="ECO:0000313" key="2">
    <source>
        <dbReference type="Proteomes" id="UP000245412"/>
    </source>
</evidence>
<keyword evidence="2" id="KW-1185">Reference proteome</keyword>
<comment type="caution">
    <text evidence="1">The sequence shown here is derived from an EMBL/GenBank/DDBJ whole genome shotgun (WGS) entry which is preliminary data.</text>
</comment>
<proteinExistence type="predicted"/>
<evidence type="ECO:0008006" key="3">
    <source>
        <dbReference type="Google" id="ProtNLM"/>
    </source>
</evidence>
<reference evidence="1 2" key="1">
    <citation type="submission" date="2018-05" db="EMBL/GenBank/DDBJ databases">
        <authorList>
            <person name="Goeker M."/>
            <person name="Huntemann M."/>
            <person name="Clum A."/>
            <person name="Pillay M."/>
            <person name="Palaniappan K."/>
            <person name="Varghese N."/>
            <person name="Mikhailova N."/>
            <person name="Stamatis D."/>
            <person name="Reddy T."/>
            <person name="Daum C."/>
            <person name="Shapiro N."/>
            <person name="Ivanova N."/>
            <person name="Kyrpides N."/>
            <person name="Woyke T."/>
        </authorList>
    </citation>
    <scope>NUCLEOTIDE SEQUENCE [LARGE SCALE GENOMIC DNA]</scope>
    <source>
        <strain evidence="1 2">DSM 26524</strain>
    </source>
</reference>
<accession>A0AB73T6X1</accession>
<protein>
    <recommendedName>
        <fullName evidence="3">Phage tail assembly protein</fullName>
    </recommendedName>
</protein>
<organism evidence="1 2">
    <name type="scientific">Murimonas intestini</name>
    <dbReference type="NCBI Taxonomy" id="1337051"/>
    <lineage>
        <taxon>Bacteria</taxon>
        <taxon>Bacillati</taxon>
        <taxon>Bacillota</taxon>
        <taxon>Clostridia</taxon>
        <taxon>Lachnospirales</taxon>
        <taxon>Lachnospiraceae</taxon>
        <taxon>Murimonas</taxon>
    </lineage>
</organism>
<dbReference type="AlphaFoldDB" id="A0AB73T6X1"/>
<dbReference type="Proteomes" id="UP000245412">
    <property type="component" value="Unassembled WGS sequence"/>
</dbReference>
<evidence type="ECO:0000313" key="1">
    <source>
        <dbReference type="EMBL" id="PWJ76831.1"/>
    </source>
</evidence>
<gene>
    <name evidence="1" type="ORF">C7383_104279</name>
</gene>
<sequence>MIQTEYDFKLPGGYIDNRGQIHRDGKMRLATAADEIEAARAPRVLSNPEYMSVVLLSKVITKLGELEMITPKIIEGLFVRDMDFLKNMYQTINDVGEQVNVIGNG</sequence>